<evidence type="ECO:0000259" key="1">
    <source>
        <dbReference type="PROSITE" id="PS50943"/>
    </source>
</evidence>
<dbReference type="PROSITE" id="PS50943">
    <property type="entry name" value="HTH_CROC1"/>
    <property type="match status" value="1"/>
</dbReference>
<dbReference type="InterPro" id="IPR010982">
    <property type="entry name" value="Lambda_DNA-bd_dom_sf"/>
</dbReference>
<evidence type="ECO:0000313" key="2">
    <source>
        <dbReference type="EMBL" id="MEL3956890.1"/>
    </source>
</evidence>
<name>A0ABU9JVN6_9BACI</name>
<organism evidence="2 3">
    <name type="scientific">Caldifermentibacillus hisashii</name>
    <dbReference type="NCBI Taxonomy" id="996558"/>
    <lineage>
        <taxon>Bacteria</taxon>
        <taxon>Bacillati</taxon>
        <taxon>Bacillota</taxon>
        <taxon>Bacilli</taxon>
        <taxon>Bacillales</taxon>
        <taxon>Bacillaceae</taxon>
        <taxon>Caldifermentibacillus</taxon>
    </lineage>
</organism>
<evidence type="ECO:0000313" key="3">
    <source>
        <dbReference type="Proteomes" id="UP001459714"/>
    </source>
</evidence>
<dbReference type="RefSeq" id="WP_342019964.1">
    <property type="nucleotide sequence ID" value="NZ_CP155467.1"/>
</dbReference>
<dbReference type="CDD" id="cd00093">
    <property type="entry name" value="HTH_XRE"/>
    <property type="match status" value="1"/>
</dbReference>
<dbReference type="GeneID" id="92961731"/>
<dbReference type="Pfam" id="PF13443">
    <property type="entry name" value="HTH_26"/>
    <property type="match status" value="1"/>
</dbReference>
<sequence>MDNKKPFYKLKGYLAENGIKQRDLARQIGMSEVSLSQKINRAGSTFTIDEVKKICEVLGISADDFFLTQSFQKWEKKVV</sequence>
<dbReference type="EMBL" id="JBBYAK010000001">
    <property type="protein sequence ID" value="MEL3956890.1"/>
    <property type="molecule type" value="Genomic_DNA"/>
</dbReference>
<dbReference type="SUPFAM" id="SSF47413">
    <property type="entry name" value="lambda repressor-like DNA-binding domains"/>
    <property type="match status" value="1"/>
</dbReference>
<dbReference type="Proteomes" id="UP001459714">
    <property type="component" value="Unassembled WGS sequence"/>
</dbReference>
<keyword evidence="3" id="KW-1185">Reference proteome</keyword>
<gene>
    <name evidence="2" type="ORF">NST17_06730</name>
</gene>
<reference evidence="2 3" key="1">
    <citation type="submission" date="2024-03" db="EMBL/GenBank/DDBJ databases">
        <title>Bacilli Hybrid Assemblies.</title>
        <authorList>
            <person name="Kovac J."/>
        </authorList>
    </citation>
    <scope>NUCLEOTIDE SEQUENCE [LARGE SCALE GENOMIC DNA]</scope>
    <source>
        <strain evidence="2 3">FSL M8-0022</strain>
    </source>
</reference>
<dbReference type="SMART" id="SM00530">
    <property type="entry name" value="HTH_XRE"/>
    <property type="match status" value="1"/>
</dbReference>
<protein>
    <submittedName>
        <fullName evidence="2">Helix-turn-helix transcriptional regulator</fullName>
    </submittedName>
</protein>
<dbReference type="Gene3D" id="1.10.260.40">
    <property type="entry name" value="lambda repressor-like DNA-binding domains"/>
    <property type="match status" value="1"/>
</dbReference>
<comment type="caution">
    <text evidence="2">The sequence shown here is derived from an EMBL/GenBank/DDBJ whole genome shotgun (WGS) entry which is preliminary data.</text>
</comment>
<dbReference type="InterPro" id="IPR001387">
    <property type="entry name" value="Cro/C1-type_HTH"/>
</dbReference>
<feature type="domain" description="HTH cro/C1-type" evidence="1">
    <location>
        <begin position="10"/>
        <end position="65"/>
    </location>
</feature>
<accession>A0ABU9JVN6</accession>
<proteinExistence type="predicted"/>